<gene>
    <name evidence="3" type="ORF">BAURA63_02410</name>
</gene>
<dbReference type="Proteomes" id="UP000234327">
    <property type="component" value="Unassembled WGS sequence"/>
</dbReference>
<organism evidence="3 4">
    <name type="scientific">Brevibacterium aurantiacum</name>
    <dbReference type="NCBI Taxonomy" id="273384"/>
    <lineage>
        <taxon>Bacteria</taxon>
        <taxon>Bacillati</taxon>
        <taxon>Actinomycetota</taxon>
        <taxon>Actinomycetes</taxon>
        <taxon>Micrococcales</taxon>
        <taxon>Brevibacteriaceae</taxon>
        <taxon>Brevibacterium</taxon>
    </lineage>
</organism>
<dbReference type="EMBL" id="FXYZ01000009">
    <property type="protein sequence ID" value="SMX88376.1"/>
    <property type="molecule type" value="Genomic_DNA"/>
</dbReference>
<name>A0A2H1JLI9_BREAU</name>
<evidence type="ECO:0000256" key="2">
    <source>
        <dbReference type="SAM" id="Phobius"/>
    </source>
</evidence>
<feature type="transmembrane region" description="Helical" evidence="2">
    <location>
        <begin position="46"/>
        <end position="65"/>
    </location>
</feature>
<accession>A0A2H1JLI9</accession>
<feature type="compositionally biased region" description="Polar residues" evidence="1">
    <location>
        <begin position="11"/>
        <end position="20"/>
    </location>
</feature>
<sequence length="239" mass="24982">MQFPTDASGDPTLSEQVLNETRSDSRLRKRQREQNRRRLRNRRIKAILAGGLVFGIGAAATSAAWTDTEQATGSFKAGTFNIDLSVDGTNWNNTSTMTFNATGMYPGSKVYAPVFIRTTPDTSIDGELKVSSGGTGGTSGIAGSLVYKAVTASYSSGGFTCNASAFNSGADYVYGGASTTTNLSDKDHSGAGSRLVGQAGRSVRAYCFEVTLPTTTPSSAQGTSASNTWTFTATNKAPS</sequence>
<keyword evidence="2" id="KW-0472">Membrane</keyword>
<evidence type="ECO:0000313" key="3">
    <source>
        <dbReference type="EMBL" id="SMX88376.1"/>
    </source>
</evidence>
<reference evidence="3 4" key="1">
    <citation type="submission" date="2017-03" db="EMBL/GenBank/DDBJ databases">
        <authorList>
            <person name="Afonso C.L."/>
            <person name="Miller P.J."/>
            <person name="Scott M.A."/>
            <person name="Spackman E."/>
            <person name="Goraichik I."/>
            <person name="Dimitrov K.M."/>
            <person name="Suarez D.L."/>
            <person name="Swayne D.E."/>
        </authorList>
    </citation>
    <scope>NUCLEOTIDE SEQUENCE [LARGE SCALE GENOMIC DNA]</scope>
    <source>
        <strain evidence="4">6(3)</strain>
    </source>
</reference>
<feature type="region of interest" description="Disordered" evidence="1">
    <location>
        <begin position="1"/>
        <end position="36"/>
    </location>
</feature>
<dbReference type="NCBIfam" id="TIGR04088">
    <property type="entry name" value="cognate_SipW"/>
    <property type="match status" value="1"/>
</dbReference>
<evidence type="ECO:0000313" key="4">
    <source>
        <dbReference type="Proteomes" id="UP000234327"/>
    </source>
</evidence>
<proteinExistence type="predicted"/>
<feature type="compositionally biased region" description="Basic and acidic residues" evidence="1">
    <location>
        <begin position="21"/>
        <end position="36"/>
    </location>
</feature>
<protein>
    <submittedName>
        <fullName evidence="3">SipW-cognate class signal peptide</fullName>
    </submittedName>
</protein>
<dbReference type="AlphaFoldDB" id="A0A2H1JLI9"/>
<keyword evidence="2" id="KW-1133">Transmembrane helix</keyword>
<keyword evidence="2" id="KW-0812">Transmembrane</keyword>
<dbReference type="InterPro" id="IPR023833">
    <property type="entry name" value="Signal_pept_SipW-depend-type"/>
</dbReference>
<evidence type="ECO:0000256" key="1">
    <source>
        <dbReference type="SAM" id="MobiDB-lite"/>
    </source>
</evidence>